<feature type="compositionally biased region" description="Polar residues" evidence="8">
    <location>
        <begin position="36"/>
        <end position="51"/>
    </location>
</feature>
<dbReference type="GO" id="GO:0006281">
    <property type="term" value="P:DNA repair"/>
    <property type="evidence" value="ECO:0007669"/>
    <property type="project" value="UniProtKB-KW"/>
</dbReference>
<gene>
    <name evidence="9" type="ORF">DASC09_043800</name>
</gene>
<feature type="compositionally biased region" description="Basic residues" evidence="8">
    <location>
        <begin position="884"/>
        <end position="894"/>
    </location>
</feature>
<dbReference type="EMBL" id="BTFZ01000011">
    <property type="protein sequence ID" value="GMM37055.1"/>
    <property type="molecule type" value="Genomic_DNA"/>
</dbReference>
<evidence type="ECO:0000313" key="10">
    <source>
        <dbReference type="Proteomes" id="UP001360560"/>
    </source>
</evidence>
<feature type="region of interest" description="Disordered" evidence="8">
    <location>
        <begin position="865"/>
        <end position="894"/>
    </location>
</feature>
<evidence type="ECO:0000256" key="4">
    <source>
        <dbReference type="ARBA" id="ARBA00023172"/>
    </source>
</evidence>
<evidence type="ECO:0000256" key="8">
    <source>
        <dbReference type="SAM" id="MobiDB-lite"/>
    </source>
</evidence>
<keyword evidence="10" id="KW-1185">Reference proteome</keyword>
<accession>A0AAV5QRX9</accession>
<comment type="subcellular location">
    <subcellularLocation>
        <location evidence="1">Nucleus</location>
    </subcellularLocation>
</comment>
<comment type="caution">
    <text evidence="9">The sequence shown here is derived from an EMBL/GenBank/DDBJ whole genome shotgun (WGS) entry which is preliminary data.</text>
</comment>
<dbReference type="GO" id="GO:0006310">
    <property type="term" value="P:DNA recombination"/>
    <property type="evidence" value="ECO:0007669"/>
    <property type="project" value="UniProtKB-KW"/>
</dbReference>
<evidence type="ECO:0000313" key="9">
    <source>
        <dbReference type="EMBL" id="GMM37055.1"/>
    </source>
</evidence>
<evidence type="ECO:0000256" key="5">
    <source>
        <dbReference type="ARBA" id="ARBA00023204"/>
    </source>
</evidence>
<name>A0AAV5QRX9_9ASCO</name>
<dbReference type="GO" id="GO:0033557">
    <property type="term" value="C:Slx1-Slx4 complex"/>
    <property type="evidence" value="ECO:0007669"/>
    <property type="project" value="InterPro"/>
</dbReference>
<dbReference type="InterPro" id="IPR018574">
    <property type="entry name" value="Structure-sp_endonuc_su_Slx4"/>
</dbReference>
<organism evidence="9 10">
    <name type="scientific">Saccharomycopsis crataegensis</name>
    <dbReference type="NCBI Taxonomy" id="43959"/>
    <lineage>
        <taxon>Eukaryota</taxon>
        <taxon>Fungi</taxon>
        <taxon>Dikarya</taxon>
        <taxon>Ascomycota</taxon>
        <taxon>Saccharomycotina</taxon>
        <taxon>Saccharomycetes</taxon>
        <taxon>Saccharomycopsidaceae</taxon>
        <taxon>Saccharomycopsis</taxon>
    </lineage>
</organism>
<keyword evidence="3" id="KW-0227">DNA damage</keyword>
<reference evidence="9 10" key="1">
    <citation type="journal article" date="2023" name="Elife">
        <title>Identification of key yeast species and microbe-microbe interactions impacting larval growth of Drosophila in the wild.</title>
        <authorList>
            <person name="Mure A."/>
            <person name="Sugiura Y."/>
            <person name="Maeda R."/>
            <person name="Honda K."/>
            <person name="Sakurai N."/>
            <person name="Takahashi Y."/>
            <person name="Watada M."/>
            <person name="Katoh T."/>
            <person name="Gotoh A."/>
            <person name="Gotoh Y."/>
            <person name="Taniguchi I."/>
            <person name="Nakamura K."/>
            <person name="Hayashi T."/>
            <person name="Katayama T."/>
            <person name="Uemura T."/>
            <person name="Hattori Y."/>
        </authorList>
    </citation>
    <scope>NUCLEOTIDE SEQUENCE [LARGE SCALE GENOMIC DNA]</scope>
    <source>
        <strain evidence="9 10">SC-9</strain>
    </source>
</reference>
<evidence type="ECO:0000256" key="3">
    <source>
        <dbReference type="ARBA" id="ARBA00022763"/>
    </source>
</evidence>
<feature type="region of interest" description="Disordered" evidence="8">
    <location>
        <begin position="23"/>
        <end position="55"/>
    </location>
</feature>
<dbReference type="Proteomes" id="UP001360560">
    <property type="component" value="Unassembled WGS sequence"/>
</dbReference>
<feature type="region of interest" description="Disordered" evidence="8">
    <location>
        <begin position="491"/>
        <end position="520"/>
    </location>
</feature>
<protein>
    <recommendedName>
        <fullName evidence="7">Structure-specific endonuclease subunit SLX4</fullName>
    </recommendedName>
</protein>
<keyword evidence="5" id="KW-0234">DNA repair</keyword>
<feature type="compositionally biased region" description="Acidic residues" evidence="8">
    <location>
        <begin position="497"/>
        <end position="519"/>
    </location>
</feature>
<keyword evidence="6" id="KW-0539">Nucleus</keyword>
<dbReference type="Pfam" id="PF09494">
    <property type="entry name" value="Slx4"/>
    <property type="match status" value="1"/>
</dbReference>
<dbReference type="AlphaFoldDB" id="A0AAV5QRX9"/>
<dbReference type="GO" id="GO:0006260">
    <property type="term" value="P:DNA replication"/>
    <property type="evidence" value="ECO:0007669"/>
    <property type="project" value="InterPro"/>
</dbReference>
<evidence type="ECO:0000256" key="6">
    <source>
        <dbReference type="ARBA" id="ARBA00023242"/>
    </source>
</evidence>
<keyword evidence="4" id="KW-0233">DNA recombination</keyword>
<proteinExistence type="inferred from homology"/>
<sequence length="894" mass="100983">MGISSGDEAEFPMFLSTQAQANMDMWEDQDRREKQASSMAANLQQFSLNTNDDLDFPSTLAEDNITIIKRADKTYKRQKNNSENTGQRSTKQVGKKKKGSSEESSITGRMAMRHSSKSSIELSKQSSILKILSGKKRKVNDILDKIELLESKTSQSSSEVESVYENKMVYTKDEWFNLMKIIRVNFPNLSKKSKLTLSKINKTYEEQYDSQYQDNSQDNLQTGSLWNMASTVPQTRLTDEDLKWLYDLDDINEKKGLANSNPSSFSETSEFQVNDVLTLSQIIDQPKEEEVVDLTQKSDKYDKLSFNPSIFINNKSSDIMEAPSQPQQKRVQQISQMTPQINRVIEVPSSTPTASPIKISPSKLSVLKRKLVLKDPKIDVKASVMENIQASSIGKHSTIVESFVSTDPSRKSNHNSEFSSPMREFINKDLIEEVNSVDSEVQEASYVDNEKESDIQIVDGKFEIDGVSEDIIDEHQFGNYYSKKIIDLFESSGGQQVEEEKDEEDNEEEKEEEEDDDDDIKITQVNTESVNQLANIHIDSLGPQNLRDISTQSQNYGFNRASLGTPIPESIEIKSSNSSIYSTARSHLPQTQKQYRTTRYEFKGVLNDVFQIPFGKIEAKVTHQKRKKTPDVIPDSESEDDDEISIIEITKEVPKIKTPANLLQTNEIMSSFGDVSELQVPSSQNDFDVPSGLASQEASISTDIFPPSNVEFLEIFKNMTSVSQKILLEKWGFQGNRTKQAMIETLSTIYQLLTDSDPSYLIEVDMTPKDKETKHKNINEFFEALLEFPSEIVQASVFNHISDIVTKNEELYEKILVYEPISLDSVTEILSTNGIILDQDCARSWAFSTGVSYSLTLLSNGEREIKAKSGSKKRKTKNVEAKPKAKTTSKGKSS</sequence>
<evidence type="ECO:0000256" key="2">
    <source>
        <dbReference type="ARBA" id="ARBA00006661"/>
    </source>
</evidence>
<feature type="compositionally biased region" description="Polar residues" evidence="8">
    <location>
        <begin position="81"/>
        <end position="92"/>
    </location>
</feature>
<evidence type="ECO:0000256" key="1">
    <source>
        <dbReference type="ARBA" id="ARBA00004123"/>
    </source>
</evidence>
<feature type="region of interest" description="Disordered" evidence="8">
    <location>
        <begin position="76"/>
        <end position="119"/>
    </location>
</feature>
<evidence type="ECO:0000256" key="7">
    <source>
        <dbReference type="ARBA" id="ARBA00029496"/>
    </source>
</evidence>
<dbReference type="GeneID" id="90075030"/>
<comment type="similarity">
    <text evidence="2">Belongs to the SLX4 family.</text>
</comment>
<dbReference type="RefSeq" id="XP_064854051.1">
    <property type="nucleotide sequence ID" value="XM_064997979.1"/>
</dbReference>